<feature type="domain" description="ABC transporter" evidence="11">
    <location>
        <begin position="375"/>
        <end position="620"/>
    </location>
</feature>
<keyword evidence="3" id="KW-0813">Transport</keyword>
<evidence type="ECO:0000313" key="13">
    <source>
        <dbReference type="EMBL" id="KAG5663582.1"/>
    </source>
</evidence>
<proteinExistence type="inferred from homology"/>
<evidence type="ECO:0000256" key="10">
    <source>
        <dbReference type="SAM" id="Phobius"/>
    </source>
</evidence>
<dbReference type="SUPFAM" id="SSF52540">
    <property type="entry name" value="P-loop containing nucleoside triphosphate hydrolases"/>
    <property type="match status" value="2"/>
</dbReference>
<feature type="transmembrane region" description="Helical" evidence="10">
    <location>
        <begin position="689"/>
        <end position="714"/>
    </location>
</feature>
<evidence type="ECO:0000256" key="4">
    <source>
        <dbReference type="ARBA" id="ARBA00022692"/>
    </source>
</evidence>
<dbReference type="CDD" id="cd18578">
    <property type="entry name" value="ABC_6TM_Pgp_ABCB1_D2_like"/>
    <property type="match status" value="1"/>
</dbReference>
<dbReference type="InterPro" id="IPR003439">
    <property type="entry name" value="ABC_transporter-like_ATP-bd"/>
</dbReference>
<dbReference type="Gene3D" id="1.20.1560.10">
    <property type="entry name" value="ABC transporter type 1, transmembrane domain"/>
    <property type="match status" value="1"/>
</dbReference>
<dbReference type="InterPro" id="IPR027417">
    <property type="entry name" value="P-loop_NTPase"/>
</dbReference>
<dbReference type="InterPro" id="IPR036640">
    <property type="entry name" value="ABC1_TM_sf"/>
</dbReference>
<dbReference type="GO" id="GO:0016887">
    <property type="term" value="F:ATP hydrolysis activity"/>
    <property type="evidence" value="ECO:0007669"/>
    <property type="project" value="InterPro"/>
</dbReference>
<evidence type="ECO:0000256" key="6">
    <source>
        <dbReference type="ARBA" id="ARBA00022840"/>
    </source>
</evidence>
<keyword evidence="8 10" id="KW-0472">Membrane</keyword>
<sequence>MEHSNNAVRPDEVSSIANNQPTAPTSLLTKPPNKRIFAYNDTLGWCLNVVAFICMIATGTLLPLMDLVFGKFVTVFNNFSTGSISADEFRSEVNHYSLWFIYLFIAKFVLSYAWNVLIAFTGIRVTRNIRISFLKQALRQEIAYFDLPDAGSISGQLTTNGNLVGGGVAEKLGLIVQAASTFVAAFIVAFVVQWKLTLIIICIVPASLIVTMGSLVMDTRYEHDGMSVYAKAGLVAEEAFSSIRNIHAFWAFDSMAQRFDSILQQAYGVGLKKSPVLSVLYSFEFFCIYAGYALAFWQGIRLYAKGDISEPGSVVTVIFAVIVAAQALTQVAPQLVHISKAAAAAHELFQVIDRQSKVDPLSNQGAKPSHCHGAIELRDLHFAYPSRPGISVLKGVTLSVPANKTTALVGASGSGKSTIIGLLERFYDPSSGSITIDGQKVDALNVQWLRTNVRLVQQEPTLFSGTVFENVELGLVATRFSDLSFKEKEQMVHEACKAAFAHDFIQLLPEGYNTPVGQRGGMLSGGQKQRIAIARSIVSKPRILLLDEATSALDPNAEKMVQKALNNVGLGRTTLVIAHKLSTIRNADNIVVMSHGEIIEQGTHSELVLLDGSYAKLVQVQHLGQDLGDTQDQPPELDGDGETKGDLDNILSILDSKAMTEALPEEPREVKDYSLIRGITIIFREQKSLWGVFIISFGCCLIAGLTYPALAMIFSRSVDAFNLQGPELTDRGDFFSLMFFVLALANLVAYGVFGWVSNIQAQHIIKSYRYELFTNIVRQHISFFDDPQHTTGALVSRLSTEPQNMMELFSMNIGMVLVNIINVTSSCVLAIAIGWKLGLVLTFGALPSLLVAGYLRIRLETKLDAHNSERFAESAGLATEATMAIRTVASLAVEFHVIEEFKESLRGIAERSMKALGWNMFWYALSQSISFLAMALGFWYGGRLVSTGEYSPVQFYTVFISIIFSGEAAAMFFQFTSSLTKARGSINYILNVRSQVSQDMRDDDTHGEDFSKKDAAAIEFRDLRFSYPRRPGLQVLKGINTTIQPGSFVAFVGPSGCGKSTMIALLERFYDPVSGAIMLDGKNITAKSLRQYRTSVALVQQEPVLYQGSIGDNIALGYPSSTPPTTEVIMAAATSANIHDFILSLPDGLNTPCGALGAQLSGGQRQRIAIARALIRTSRLLLLDEATSALDTESEKTVQAAIDQASSGRTTIVVAHRLSTIRNADCIYVFSRGHIAECGTHSELLSQHGMYYEMCLSQGLDEQAS</sequence>
<dbReference type="EMBL" id="JAGPUO010000004">
    <property type="protein sequence ID" value="KAG5663582.1"/>
    <property type="molecule type" value="Genomic_DNA"/>
</dbReference>
<feature type="transmembrane region" description="Helical" evidence="10">
    <location>
        <begin position="734"/>
        <end position="756"/>
    </location>
</feature>
<dbReference type="AlphaFoldDB" id="A0A9P7HF05"/>
<feature type="transmembrane region" description="Helical" evidence="10">
    <location>
        <begin position="279"/>
        <end position="300"/>
    </location>
</feature>
<protein>
    <recommendedName>
        <fullName evidence="15">Multidrug resistance protein 1</fullName>
    </recommendedName>
</protein>
<keyword evidence="7 10" id="KW-1133">Transmembrane helix</keyword>
<evidence type="ECO:0000256" key="5">
    <source>
        <dbReference type="ARBA" id="ARBA00022741"/>
    </source>
</evidence>
<evidence type="ECO:0000259" key="12">
    <source>
        <dbReference type="PROSITE" id="PS50929"/>
    </source>
</evidence>
<dbReference type="GO" id="GO:0015421">
    <property type="term" value="F:ABC-type oligopeptide transporter activity"/>
    <property type="evidence" value="ECO:0007669"/>
    <property type="project" value="TreeGrafter"/>
</dbReference>
<feature type="transmembrane region" description="Helical" evidence="10">
    <location>
        <begin position="921"/>
        <end position="941"/>
    </location>
</feature>
<comment type="similarity">
    <text evidence="2">Belongs to the ABC transporter superfamily. ABCB family. Multidrug resistance exporter (TC 3.A.1.201) subfamily.</text>
</comment>
<dbReference type="FunFam" id="1.20.1560.10:FF:000057">
    <property type="entry name" value="ABC multidrug transporter SitT"/>
    <property type="match status" value="1"/>
</dbReference>
<feature type="transmembrane region" description="Helical" evidence="10">
    <location>
        <begin position="312"/>
        <end position="332"/>
    </location>
</feature>
<dbReference type="GO" id="GO:0005524">
    <property type="term" value="F:ATP binding"/>
    <property type="evidence" value="ECO:0007669"/>
    <property type="project" value="UniProtKB-KW"/>
</dbReference>
<feature type="transmembrane region" description="Helical" evidence="10">
    <location>
        <begin position="172"/>
        <end position="192"/>
    </location>
</feature>
<dbReference type="GO" id="GO:0090374">
    <property type="term" value="P:oligopeptide export from mitochondrion"/>
    <property type="evidence" value="ECO:0007669"/>
    <property type="project" value="TreeGrafter"/>
</dbReference>
<keyword evidence="6" id="KW-0067">ATP-binding</keyword>
<evidence type="ECO:0000313" key="14">
    <source>
        <dbReference type="Proteomes" id="UP000782241"/>
    </source>
</evidence>
<evidence type="ECO:0008006" key="15">
    <source>
        <dbReference type="Google" id="ProtNLM"/>
    </source>
</evidence>
<name>A0A9P7HF05_9HYPO</name>
<dbReference type="FunFam" id="3.40.50.300:FF:000913">
    <property type="entry name" value="ABC multidrug transporter SitT"/>
    <property type="match status" value="1"/>
</dbReference>
<dbReference type="Pfam" id="PF00664">
    <property type="entry name" value="ABC_membrane"/>
    <property type="match status" value="2"/>
</dbReference>
<dbReference type="FunFam" id="3.40.50.300:FF:000251">
    <property type="entry name" value="ABC transporter B family member 19"/>
    <property type="match status" value="1"/>
</dbReference>
<feature type="compositionally biased region" description="Polar residues" evidence="9">
    <location>
        <begin position="15"/>
        <end position="27"/>
    </location>
</feature>
<dbReference type="InterPro" id="IPR011527">
    <property type="entry name" value="ABC1_TM_dom"/>
</dbReference>
<evidence type="ECO:0000256" key="8">
    <source>
        <dbReference type="ARBA" id="ARBA00023136"/>
    </source>
</evidence>
<feature type="domain" description="ABC transmembrane type-1" evidence="12">
    <location>
        <begin position="49"/>
        <end position="340"/>
    </location>
</feature>
<feature type="region of interest" description="Disordered" evidence="9">
    <location>
        <begin position="1"/>
        <end position="27"/>
    </location>
</feature>
<keyword evidence="14" id="KW-1185">Reference proteome</keyword>
<accession>A0A9P7HF05</accession>
<feature type="transmembrane region" description="Helical" evidence="10">
    <location>
        <begin position="953"/>
        <end position="973"/>
    </location>
</feature>
<dbReference type="PROSITE" id="PS50893">
    <property type="entry name" value="ABC_TRANSPORTER_2"/>
    <property type="match status" value="2"/>
</dbReference>
<dbReference type="CDD" id="cd03249">
    <property type="entry name" value="ABC_MTABC3_MDL1_MDL2"/>
    <property type="match status" value="2"/>
</dbReference>
<dbReference type="PANTHER" id="PTHR43394:SF27">
    <property type="entry name" value="ATP-DEPENDENT TRANSLOCASE ABCB1-LIKE"/>
    <property type="match status" value="1"/>
</dbReference>
<feature type="domain" description="ABC transmembrane type-1" evidence="12">
    <location>
        <begin position="694"/>
        <end position="981"/>
    </location>
</feature>
<dbReference type="Gene3D" id="3.40.50.300">
    <property type="entry name" value="P-loop containing nucleotide triphosphate hydrolases"/>
    <property type="match status" value="2"/>
</dbReference>
<dbReference type="PROSITE" id="PS00211">
    <property type="entry name" value="ABC_TRANSPORTER_1"/>
    <property type="match status" value="2"/>
</dbReference>
<dbReference type="PANTHER" id="PTHR43394">
    <property type="entry name" value="ATP-DEPENDENT PERMEASE MDL1, MITOCHONDRIAL"/>
    <property type="match status" value="1"/>
</dbReference>
<dbReference type="GO" id="GO:0005743">
    <property type="term" value="C:mitochondrial inner membrane"/>
    <property type="evidence" value="ECO:0007669"/>
    <property type="project" value="TreeGrafter"/>
</dbReference>
<dbReference type="PROSITE" id="PS50929">
    <property type="entry name" value="ABC_TM1F"/>
    <property type="match status" value="2"/>
</dbReference>
<comment type="subcellular location">
    <subcellularLocation>
        <location evidence="1">Membrane</location>
        <topology evidence="1">Multi-pass membrane protein</topology>
    </subcellularLocation>
</comment>
<organism evidence="13 14">
    <name type="scientific">Fusarium avenaceum</name>
    <dbReference type="NCBI Taxonomy" id="40199"/>
    <lineage>
        <taxon>Eukaryota</taxon>
        <taxon>Fungi</taxon>
        <taxon>Dikarya</taxon>
        <taxon>Ascomycota</taxon>
        <taxon>Pezizomycotina</taxon>
        <taxon>Sordariomycetes</taxon>
        <taxon>Hypocreomycetidae</taxon>
        <taxon>Hypocreales</taxon>
        <taxon>Nectriaceae</taxon>
        <taxon>Fusarium</taxon>
        <taxon>Fusarium tricinctum species complex</taxon>
    </lineage>
</organism>
<keyword evidence="4 10" id="KW-0812">Transmembrane</keyword>
<feature type="transmembrane region" description="Helical" evidence="10">
    <location>
        <begin position="813"/>
        <end position="833"/>
    </location>
</feature>
<evidence type="ECO:0000259" key="11">
    <source>
        <dbReference type="PROSITE" id="PS50893"/>
    </source>
</evidence>
<feature type="transmembrane region" description="Helical" evidence="10">
    <location>
        <begin position="99"/>
        <end position="123"/>
    </location>
</feature>
<comment type="caution">
    <text evidence="13">The sequence shown here is derived from an EMBL/GenBank/DDBJ whole genome shotgun (WGS) entry which is preliminary data.</text>
</comment>
<dbReference type="InterPro" id="IPR017871">
    <property type="entry name" value="ABC_transporter-like_CS"/>
</dbReference>
<evidence type="ECO:0000256" key="3">
    <source>
        <dbReference type="ARBA" id="ARBA00022448"/>
    </source>
</evidence>
<gene>
    <name evidence="13" type="ORF">KAF25_001518</name>
</gene>
<dbReference type="CDD" id="cd18577">
    <property type="entry name" value="ABC_6TM_Pgp_ABCB1_D1_like"/>
    <property type="match status" value="1"/>
</dbReference>
<evidence type="ECO:0000256" key="2">
    <source>
        <dbReference type="ARBA" id="ARBA00007577"/>
    </source>
</evidence>
<reference evidence="13" key="1">
    <citation type="submission" date="2021-04" db="EMBL/GenBank/DDBJ databases">
        <title>Draft genome of Fusarium avenaceum strain F156N33, isolated from an atmospheric sample in Virginia.</title>
        <authorList>
            <person name="Yang S."/>
            <person name="Vinatzer B.A."/>
            <person name="Coleman J."/>
        </authorList>
    </citation>
    <scope>NUCLEOTIDE SEQUENCE</scope>
    <source>
        <strain evidence="13">F156N33</strain>
    </source>
</reference>
<dbReference type="Proteomes" id="UP000782241">
    <property type="component" value="Unassembled WGS sequence"/>
</dbReference>
<evidence type="ECO:0000256" key="7">
    <source>
        <dbReference type="ARBA" id="ARBA00022989"/>
    </source>
</evidence>
<feature type="transmembrane region" description="Helical" evidence="10">
    <location>
        <begin position="839"/>
        <end position="857"/>
    </location>
</feature>
<dbReference type="Pfam" id="PF00005">
    <property type="entry name" value="ABC_tran"/>
    <property type="match status" value="2"/>
</dbReference>
<feature type="domain" description="ABC transporter" evidence="11">
    <location>
        <begin position="1018"/>
        <end position="1257"/>
    </location>
</feature>
<dbReference type="InterPro" id="IPR039421">
    <property type="entry name" value="Type_1_exporter"/>
</dbReference>
<dbReference type="InterPro" id="IPR003593">
    <property type="entry name" value="AAA+_ATPase"/>
</dbReference>
<dbReference type="SMART" id="SM00382">
    <property type="entry name" value="AAA"/>
    <property type="match status" value="2"/>
</dbReference>
<feature type="transmembrane region" description="Helical" evidence="10">
    <location>
        <begin position="43"/>
        <end position="65"/>
    </location>
</feature>
<feature type="transmembrane region" description="Helical" evidence="10">
    <location>
        <begin position="198"/>
        <end position="217"/>
    </location>
</feature>
<keyword evidence="5" id="KW-0547">Nucleotide-binding</keyword>
<evidence type="ECO:0000256" key="1">
    <source>
        <dbReference type="ARBA" id="ARBA00004141"/>
    </source>
</evidence>
<evidence type="ECO:0000256" key="9">
    <source>
        <dbReference type="SAM" id="MobiDB-lite"/>
    </source>
</evidence>
<dbReference type="SUPFAM" id="SSF90123">
    <property type="entry name" value="ABC transporter transmembrane region"/>
    <property type="match status" value="2"/>
</dbReference>